<name>A0ABW1VAZ9_9BACL</name>
<dbReference type="InterPro" id="IPR047764">
    <property type="entry name" value="CmpA"/>
</dbReference>
<proteinExistence type="predicted"/>
<protein>
    <submittedName>
        <fullName evidence="1">Cortex morphogenetic protein CmpA</fullName>
    </submittedName>
</protein>
<dbReference type="Pfam" id="PF26301">
    <property type="entry name" value="spore_CmpA"/>
    <property type="match status" value="1"/>
</dbReference>
<gene>
    <name evidence="1" type="primary">cmpA</name>
    <name evidence="1" type="ORF">ACFP56_19440</name>
</gene>
<organism evidence="1 2">
    <name type="scientific">Paenibacillus septentrionalis</name>
    <dbReference type="NCBI Taxonomy" id="429342"/>
    <lineage>
        <taxon>Bacteria</taxon>
        <taxon>Bacillati</taxon>
        <taxon>Bacillota</taxon>
        <taxon>Bacilli</taxon>
        <taxon>Bacillales</taxon>
        <taxon>Paenibacillaceae</taxon>
        <taxon>Paenibacillus</taxon>
    </lineage>
</organism>
<accession>A0ABW1VAZ9</accession>
<reference evidence="2" key="1">
    <citation type="journal article" date="2019" name="Int. J. Syst. Evol. Microbiol.">
        <title>The Global Catalogue of Microorganisms (GCM) 10K type strain sequencing project: providing services to taxonomists for standard genome sequencing and annotation.</title>
        <authorList>
            <consortium name="The Broad Institute Genomics Platform"/>
            <consortium name="The Broad Institute Genome Sequencing Center for Infectious Disease"/>
            <person name="Wu L."/>
            <person name="Ma J."/>
        </authorList>
    </citation>
    <scope>NUCLEOTIDE SEQUENCE [LARGE SCALE GENOMIC DNA]</scope>
    <source>
        <strain evidence="2">PCU 280</strain>
    </source>
</reference>
<comment type="caution">
    <text evidence="1">The sequence shown here is derived from an EMBL/GenBank/DDBJ whole genome shotgun (WGS) entry which is preliminary data.</text>
</comment>
<keyword evidence="2" id="KW-1185">Reference proteome</keyword>
<dbReference type="EMBL" id="JBHSTE010000007">
    <property type="protein sequence ID" value="MFC6334808.1"/>
    <property type="molecule type" value="Genomic_DNA"/>
</dbReference>
<dbReference type="RefSeq" id="WP_379237702.1">
    <property type="nucleotide sequence ID" value="NZ_JBHSTE010000007.1"/>
</dbReference>
<evidence type="ECO:0000313" key="1">
    <source>
        <dbReference type="EMBL" id="MFC6334808.1"/>
    </source>
</evidence>
<evidence type="ECO:0000313" key="2">
    <source>
        <dbReference type="Proteomes" id="UP001596233"/>
    </source>
</evidence>
<dbReference type="Proteomes" id="UP001596233">
    <property type="component" value="Unassembled WGS sequence"/>
</dbReference>
<dbReference type="NCBIfam" id="NF033225">
    <property type="entry name" value="spore_CmpA"/>
    <property type="match status" value="1"/>
</dbReference>
<sequence>MPYWLKNQLMKAFQRGDIRKIRLLNDCWFFYRSQAIHMKPDSNNNQSMELH</sequence>